<dbReference type="Proteomes" id="UP000622610">
    <property type="component" value="Unassembled WGS sequence"/>
</dbReference>
<reference evidence="1" key="1">
    <citation type="journal article" date="2014" name="Int. J. Syst. Evol. Microbiol.">
        <title>Complete genome sequence of Corynebacterium casei LMG S-19264T (=DSM 44701T), isolated from a smear-ripened cheese.</title>
        <authorList>
            <consortium name="US DOE Joint Genome Institute (JGI-PGF)"/>
            <person name="Walter F."/>
            <person name="Albersmeier A."/>
            <person name="Kalinowski J."/>
            <person name="Ruckert C."/>
        </authorList>
    </citation>
    <scope>NUCLEOTIDE SEQUENCE</scope>
    <source>
        <strain evidence="1">CCM 8433</strain>
    </source>
</reference>
<reference evidence="1" key="2">
    <citation type="submission" date="2020-09" db="EMBL/GenBank/DDBJ databases">
        <authorList>
            <person name="Sun Q."/>
            <person name="Sedlacek I."/>
        </authorList>
    </citation>
    <scope>NUCLEOTIDE SEQUENCE</scope>
    <source>
        <strain evidence="1">CCM 8433</strain>
    </source>
</reference>
<name>A0A917N412_9ENTE</name>
<sequence>MLSFIFSRGPPQVTLCIILSQKEKLNHRKVKAIEKDGLQVIKIRYD</sequence>
<dbReference type="EMBL" id="BMDT01000002">
    <property type="protein sequence ID" value="GGI65118.1"/>
    <property type="molecule type" value="Genomic_DNA"/>
</dbReference>
<gene>
    <name evidence="1" type="ORF">GCM10011482_07720</name>
</gene>
<organism evidence="1 2">
    <name type="scientific">Enterococcus alcedinis</name>
    <dbReference type="NCBI Taxonomy" id="1274384"/>
    <lineage>
        <taxon>Bacteria</taxon>
        <taxon>Bacillati</taxon>
        <taxon>Bacillota</taxon>
        <taxon>Bacilli</taxon>
        <taxon>Lactobacillales</taxon>
        <taxon>Enterococcaceae</taxon>
        <taxon>Enterococcus</taxon>
    </lineage>
</organism>
<comment type="caution">
    <text evidence="1">The sequence shown here is derived from an EMBL/GenBank/DDBJ whole genome shotgun (WGS) entry which is preliminary data.</text>
</comment>
<accession>A0A917N412</accession>
<evidence type="ECO:0000313" key="1">
    <source>
        <dbReference type="EMBL" id="GGI65118.1"/>
    </source>
</evidence>
<dbReference type="AlphaFoldDB" id="A0A917N412"/>
<protein>
    <submittedName>
        <fullName evidence="1">Uncharacterized protein</fullName>
    </submittedName>
</protein>
<evidence type="ECO:0000313" key="2">
    <source>
        <dbReference type="Proteomes" id="UP000622610"/>
    </source>
</evidence>
<keyword evidence="2" id="KW-1185">Reference proteome</keyword>
<proteinExistence type="predicted"/>